<dbReference type="AlphaFoldDB" id="A0A2A5KRU7"/>
<dbReference type="EMBL" id="NXDM01000017">
    <property type="protein sequence ID" value="PCK79796.1"/>
    <property type="molecule type" value="Genomic_DNA"/>
</dbReference>
<organism evidence="1 2">
    <name type="scientific">Rhizobium sophoriradicis</name>
    <dbReference type="NCBI Taxonomy" id="1535245"/>
    <lineage>
        <taxon>Bacteria</taxon>
        <taxon>Pseudomonadati</taxon>
        <taxon>Pseudomonadota</taxon>
        <taxon>Alphaproteobacteria</taxon>
        <taxon>Hyphomicrobiales</taxon>
        <taxon>Rhizobiaceae</taxon>
        <taxon>Rhizobium/Agrobacterium group</taxon>
        <taxon>Rhizobium</taxon>
    </lineage>
</organism>
<sequence>MAGIGDDIPSQAAAFGVVRRPKRKSLPREEVRQAFLKRTERQLGGGVLSFPQATLGYGIHTFIIAYGMTF</sequence>
<gene>
    <name evidence="1" type="ORF">CPT34_18160</name>
</gene>
<reference evidence="1 2" key="1">
    <citation type="submission" date="2017-09" db="EMBL/GenBank/DDBJ databases">
        <title>Comparative genomics of rhizobia isolated from Phaseolus vulgaris in China.</title>
        <authorList>
            <person name="Tong W."/>
        </authorList>
    </citation>
    <scope>NUCLEOTIDE SEQUENCE [LARGE SCALE GENOMIC DNA]</scope>
    <source>
        <strain evidence="1 2">L101</strain>
    </source>
</reference>
<keyword evidence="2" id="KW-1185">Reference proteome</keyword>
<proteinExistence type="predicted"/>
<dbReference type="Proteomes" id="UP000218807">
    <property type="component" value="Unassembled WGS sequence"/>
</dbReference>
<evidence type="ECO:0000313" key="1">
    <source>
        <dbReference type="EMBL" id="PCK79796.1"/>
    </source>
</evidence>
<protein>
    <submittedName>
        <fullName evidence="1">Uncharacterized protein</fullName>
    </submittedName>
</protein>
<comment type="caution">
    <text evidence="1">The sequence shown here is derived from an EMBL/GenBank/DDBJ whole genome shotgun (WGS) entry which is preliminary data.</text>
</comment>
<name>A0A2A5KRU7_9HYPH</name>
<accession>A0A2A5KRU7</accession>
<evidence type="ECO:0000313" key="2">
    <source>
        <dbReference type="Proteomes" id="UP000218807"/>
    </source>
</evidence>